<gene>
    <name evidence="1" type="ORF">CFP56_040905</name>
</gene>
<organism evidence="1 2">
    <name type="scientific">Quercus suber</name>
    <name type="common">Cork oak</name>
    <dbReference type="NCBI Taxonomy" id="58331"/>
    <lineage>
        <taxon>Eukaryota</taxon>
        <taxon>Viridiplantae</taxon>
        <taxon>Streptophyta</taxon>
        <taxon>Embryophyta</taxon>
        <taxon>Tracheophyta</taxon>
        <taxon>Spermatophyta</taxon>
        <taxon>Magnoliopsida</taxon>
        <taxon>eudicotyledons</taxon>
        <taxon>Gunneridae</taxon>
        <taxon>Pentapetalae</taxon>
        <taxon>rosids</taxon>
        <taxon>fabids</taxon>
        <taxon>Fagales</taxon>
        <taxon>Fagaceae</taxon>
        <taxon>Quercus</taxon>
    </lineage>
</organism>
<reference evidence="1 2" key="1">
    <citation type="journal article" date="2018" name="Sci. Data">
        <title>The draft genome sequence of cork oak.</title>
        <authorList>
            <person name="Ramos A.M."/>
            <person name="Usie A."/>
            <person name="Barbosa P."/>
            <person name="Barros P.M."/>
            <person name="Capote T."/>
            <person name="Chaves I."/>
            <person name="Simoes F."/>
            <person name="Abreu I."/>
            <person name="Carrasquinho I."/>
            <person name="Faro C."/>
            <person name="Guimaraes J.B."/>
            <person name="Mendonca D."/>
            <person name="Nobrega F."/>
            <person name="Rodrigues L."/>
            <person name="Saibo N.J.M."/>
            <person name="Varela M.C."/>
            <person name="Egas C."/>
            <person name="Matos J."/>
            <person name="Miguel C.M."/>
            <person name="Oliveira M.M."/>
            <person name="Ricardo C.P."/>
            <person name="Goncalves S."/>
        </authorList>
    </citation>
    <scope>NUCLEOTIDE SEQUENCE [LARGE SCALE GENOMIC DNA]</scope>
    <source>
        <strain evidence="2">cv. HL8</strain>
    </source>
</reference>
<dbReference type="AlphaFoldDB" id="A0AAW0IXF4"/>
<protein>
    <submittedName>
        <fullName evidence="1">Uncharacterized protein</fullName>
    </submittedName>
</protein>
<evidence type="ECO:0000313" key="2">
    <source>
        <dbReference type="Proteomes" id="UP000237347"/>
    </source>
</evidence>
<proteinExistence type="predicted"/>
<evidence type="ECO:0000313" key="1">
    <source>
        <dbReference type="EMBL" id="KAK7818831.1"/>
    </source>
</evidence>
<accession>A0AAW0IXF4</accession>
<comment type="caution">
    <text evidence="1">The sequence shown here is derived from an EMBL/GenBank/DDBJ whole genome shotgun (WGS) entry which is preliminary data.</text>
</comment>
<dbReference type="EMBL" id="PKMF04000809">
    <property type="protein sequence ID" value="KAK7818831.1"/>
    <property type="molecule type" value="Genomic_DNA"/>
</dbReference>
<sequence length="105" mass="11811">MVCIVVVAVVEYPTPVCLFSISPLHSCTLEAWLDLNSPSLEELSRTLRGRRGLSPPLLLPLKPLFTVASITRALQEHSQPPLLMLFKNHRLGIWERPCDNCVYDS</sequence>
<keyword evidence="2" id="KW-1185">Reference proteome</keyword>
<dbReference type="Proteomes" id="UP000237347">
    <property type="component" value="Unassembled WGS sequence"/>
</dbReference>
<name>A0AAW0IXF4_QUESU</name>